<gene>
    <name evidence="2" type="ORF">ACHE_70114S</name>
</gene>
<dbReference type="Proteomes" id="UP000637239">
    <property type="component" value="Chromosome 7"/>
</dbReference>
<feature type="region of interest" description="Disordered" evidence="1">
    <location>
        <begin position="289"/>
        <end position="341"/>
    </location>
</feature>
<feature type="compositionally biased region" description="Low complexity" evidence="1">
    <location>
        <begin position="367"/>
        <end position="378"/>
    </location>
</feature>
<feature type="region of interest" description="Disordered" evidence="1">
    <location>
        <begin position="58"/>
        <end position="105"/>
    </location>
</feature>
<organism evidence="2 3">
    <name type="scientific">Aspergillus chevalieri</name>
    <name type="common">Eurotium chevalieri</name>
    <dbReference type="NCBI Taxonomy" id="182096"/>
    <lineage>
        <taxon>Eukaryota</taxon>
        <taxon>Fungi</taxon>
        <taxon>Dikarya</taxon>
        <taxon>Ascomycota</taxon>
        <taxon>Pezizomycotina</taxon>
        <taxon>Eurotiomycetes</taxon>
        <taxon>Eurotiomycetidae</taxon>
        <taxon>Eurotiales</taxon>
        <taxon>Aspergillaceae</taxon>
        <taxon>Aspergillus</taxon>
        <taxon>Aspergillus subgen. Aspergillus</taxon>
    </lineage>
</organism>
<feature type="compositionally biased region" description="Low complexity" evidence="1">
    <location>
        <begin position="412"/>
        <end position="425"/>
    </location>
</feature>
<feature type="compositionally biased region" description="Basic and acidic residues" evidence="1">
    <location>
        <begin position="290"/>
        <end position="299"/>
    </location>
</feature>
<feature type="region of interest" description="Disordered" evidence="1">
    <location>
        <begin position="1"/>
        <end position="29"/>
    </location>
</feature>
<proteinExistence type="predicted"/>
<sequence length="545" mass="60220">MLSVPYPYTHGHAYRPAPPVKPSQSLEGLEQVIPPTSPLALSSPLSLVGRPYYLRLDKPLPEKPLPDTPSSMGYSDSIAWSNSNETSTLDSGSRYSGRESSRYSSDSYPIFVRTGSEYGVERPYSDASSGIGIGVGDVGKGGLLSPTVPAPLATRHSPSPLHAFLASDNEENDMVGNLEDLEEWNDNDHHLDARWSQTRHTATDFTQGRNNNSHYFREKKWDFFPELAPVAATSKRPCRQASAAQAKKWNTSRFDFRRTRANTFTAAPTALASNVRDSIRFVVQKTMKSSLEKEKENQRRQPRPSTAKRAAASVSDFSDSTTSSSGKGTKSKNKGKQQPERSDYLYAIPKPSCEGKVSITNRLRSLSMSTGSSGAMGSPRSTPPHHGPAYPKQLAVPLSPYQKYGAAVFDKPSTPSTPASTQSHSRFYQSQNRTRRWSLSNATSSYTYASSYVTNNSSTPNLNLTATQSYPELPTSPLLRSQLQRGTKALHDGTSYMRDALDGAKRRVFDARMDRRRAQLKARIRLIGPVNPYTTYGRVDPWDCI</sequence>
<protein>
    <submittedName>
        <fullName evidence="2">Uncharacterized protein</fullName>
    </submittedName>
</protein>
<reference evidence="2" key="1">
    <citation type="submission" date="2021-01" db="EMBL/GenBank/DDBJ databases">
        <authorList>
            <consortium name="Aspergillus chevalieri M1 genome sequencing consortium"/>
            <person name="Kazuki M."/>
            <person name="Futagami T."/>
        </authorList>
    </citation>
    <scope>NUCLEOTIDE SEQUENCE</scope>
    <source>
        <strain evidence="2">M1</strain>
    </source>
</reference>
<accession>A0A7R7VUY6</accession>
<reference evidence="2" key="2">
    <citation type="submission" date="2021-02" db="EMBL/GenBank/DDBJ databases">
        <title>Aspergillus chevalieri M1 genome sequence.</title>
        <authorList>
            <person name="Kadooka C."/>
            <person name="Mori K."/>
            <person name="Futagami T."/>
        </authorList>
    </citation>
    <scope>NUCLEOTIDE SEQUENCE</scope>
    <source>
        <strain evidence="2">M1</strain>
    </source>
</reference>
<dbReference type="AlphaFoldDB" id="A0A7R7VUY6"/>
<name>A0A7R7VUY6_ASPCH</name>
<dbReference type="RefSeq" id="XP_043139793.1">
    <property type="nucleotide sequence ID" value="XM_043282412.1"/>
</dbReference>
<feature type="region of interest" description="Disordered" evidence="1">
    <location>
        <begin position="367"/>
        <end position="393"/>
    </location>
</feature>
<feature type="region of interest" description="Disordered" evidence="1">
    <location>
        <begin position="410"/>
        <end position="434"/>
    </location>
</feature>
<dbReference type="KEGG" id="ache:ACHE_70114S"/>
<feature type="compositionally biased region" description="Polar residues" evidence="1">
    <location>
        <begin position="68"/>
        <end position="89"/>
    </location>
</feature>
<evidence type="ECO:0000313" key="3">
    <source>
        <dbReference type="Proteomes" id="UP000637239"/>
    </source>
</evidence>
<keyword evidence="3" id="KW-1185">Reference proteome</keyword>
<dbReference type="GeneID" id="66985629"/>
<evidence type="ECO:0000313" key="2">
    <source>
        <dbReference type="EMBL" id="BCR91271.1"/>
    </source>
</evidence>
<dbReference type="EMBL" id="AP024422">
    <property type="protein sequence ID" value="BCR91271.1"/>
    <property type="molecule type" value="Genomic_DNA"/>
</dbReference>
<evidence type="ECO:0000256" key="1">
    <source>
        <dbReference type="SAM" id="MobiDB-lite"/>
    </source>
</evidence>